<dbReference type="EMBL" id="JACHMG010000001">
    <property type="protein sequence ID" value="MBB4684381.1"/>
    <property type="molecule type" value="Genomic_DNA"/>
</dbReference>
<keyword evidence="3" id="KW-1185">Reference proteome</keyword>
<dbReference type="RefSeq" id="WP_312873797.1">
    <property type="nucleotide sequence ID" value="NZ_JACHMG010000001.1"/>
</dbReference>
<organism evidence="2 3">
    <name type="scientific">Amycolatopsis jiangsuensis</name>
    <dbReference type="NCBI Taxonomy" id="1181879"/>
    <lineage>
        <taxon>Bacteria</taxon>
        <taxon>Bacillati</taxon>
        <taxon>Actinomycetota</taxon>
        <taxon>Actinomycetes</taxon>
        <taxon>Pseudonocardiales</taxon>
        <taxon>Pseudonocardiaceae</taxon>
        <taxon>Amycolatopsis</taxon>
    </lineage>
</organism>
<sequence>MGGWADAASVTLAAHAFPGGYANLLGPDAADQIPHVHGDNLPRLRRIKAAVDPDGVFAATPLPMT</sequence>
<dbReference type="Gene3D" id="3.40.462.20">
    <property type="match status" value="1"/>
</dbReference>
<dbReference type="Proteomes" id="UP000581769">
    <property type="component" value="Unassembled WGS sequence"/>
</dbReference>
<dbReference type="AlphaFoldDB" id="A0A840IPG3"/>
<dbReference type="GO" id="GO:0016491">
    <property type="term" value="F:oxidoreductase activity"/>
    <property type="evidence" value="ECO:0007669"/>
    <property type="project" value="InterPro"/>
</dbReference>
<evidence type="ECO:0000259" key="1">
    <source>
        <dbReference type="Pfam" id="PF08031"/>
    </source>
</evidence>
<proteinExistence type="predicted"/>
<dbReference type="InterPro" id="IPR012951">
    <property type="entry name" value="BBE"/>
</dbReference>
<evidence type="ECO:0000313" key="3">
    <source>
        <dbReference type="Proteomes" id="UP000581769"/>
    </source>
</evidence>
<feature type="domain" description="Berberine/berberine-like" evidence="1">
    <location>
        <begin position="21"/>
        <end position="59"/>
    </location>
</feature>
<reference evidence="2 3" key="1">
    <citation type="submission" date="2020-08" db="EMBL/GenBank/DDBJ databases">
        <title>Sequencing the genomes of 1000 actinobacteria strains.</title>
        <authorList>
            <person name="Klenk H.-P."/>
        </authorList>
    </citation>
    <scope>NUCLEOTIDE SEQUENCE [LARGE SCALE GENOMIC DNA]</scope>
    <source>
        <strain evidence="2 3">DSM 45859</strain>
    </source>
</reference>
<dbReference type="Pfam" id="PF08031">
    <property type="entry name" value="BBE"/>
    <property type="match status" value="1"/>
</dbReference>
<dbReference type="Gene3D" id="3.30.465.10">
    <property type="match status" value="1"/>
</dbReference>
<dbReference type="InterPro" id="IPR016169">
    <property type="entry name" value="FAD-bd_PCMH_sub2"/>
</dbReference>
<protein>
    <submittedName>
        <fullName evidence="2">FAD/FMN-containing dehydrogenase</fullName>
    </submittedName>
</protein>
<accession>A0A840IPG3</accession>
<dbReference type="GO" id="GO:0050660">
    <property type="term" value="F:flavin adenine dinucleotide binding"/>
    <property type="evidence" value="ECO:0007669"/>
    <property type="project" value="InterPro"/>
</dbReference>
<comment type="caution">
    <text evidence="2">The sequence shown here is derived from an EMBL/GenBank/DDBJ whole genome shotgun (WGS) entry which is preliminary data.</text>
</comment>
<evidence type="ECO:0000313" key="2">
    <source>
        <dbReference type="EMBL" id="MBB4684381.1"/>
    </source>
</evidence>
<name>A0A840IPG3_9PSEU</name>
<gene>
    <name evidence="2" type="ORF">BJY18_001866</name>
</gene>